<dbReference type="CDD" id="cd07972">
    <property type="entry name" value="OBF_DNA_ligase_Arch_LigB"/>
    <property type="match status" value="1"/>
</dbReference>
<keyword evidence="4" id="KW-0235">DNA replication</keyword>
<dbReference type="PANTHER" id="PTHR45674:SF13">
    <property type="entry name" value="DNA LIGASE-RELATED"/>
    <property type="match status" value="1"/>
</dbReference>
<keyword evidence="12" id="KW-0131">Cell cycle</keyword>
<evidence type="ECO:0000256" key="11">
    <source>
        <dbReference type="ARBA" id="ARBA00023204"/>
    </source>
</evidence>
<dbReference type="SUPFAM" id="SSF56091">
    <property type="entry name" value="DNA ligase/mRNA capping enzyme, catalytic domain"/>
    <property type="match status" value="1"/>
</dbReference>
<sequence>MKQFADLFTSLDQSNKISDKLEALKNYFQYAQDEDRLWTIALFTHKRPKRQVNTKLLRQWCCELAGIPDWLFEESYQTVGDLAETLSLLLPLKTKTDDRSLSYWINYLVDMEKSDEAEKKKKILYAWDVMDKDERFIFTKIITGGFRVGVSQNLITQAVADAFEMKKTEVAHRIMGDWQPGKITFQELIQSKNISDDLSRPYPFFLAHPIDRVLEELGQIEDWQIEWKWDGIRGQIINRRGQIFIWSRGEELVTEKFPELLDMASLLPENSVLDGEILSFGDNGPLSFSILQTRIGRKNITNKVLREAPVSFIAYDLLELNGHDLRTLTLSQRRKKLEEIALHIENRKLKLSPLVTSENWAELQQLHSKSREMMAEGFMLKRKNSPYEVGRKRGHWWKWKIEPLTIDGVMIYAQKGHGRRANLYSDYTLAVWEGEMLVPFAKAYSGLTDAEIKEVDKYVKQNTKERFGPVRTVKPGLVFEIAFEGIQESPRHKSGIALRFPRIQRWRKDKPIEEANTLDELKALLLVYGG</sequence>
<dbReference type="Gene3D" id="1.10.3260.10">
    <property type="entry name" value="DNA ligase, ATP-dependent, N-terminal domain"/>
    <property type="match status" value="1"/>
</dbReference>
<dbReference type="Pfam" id="PF04679">
    <property type="entry name" value="DNA_ligase_A_C"/>
    <property type="match status" value="1"/>
</dbReference>
<dbReference type="GO" id="GO:0003677">
    <property type="term" value="F:DNA binding"/>
    <property type="evidence" value="ECO:0007669"/>
    <property type="project" value="InterPro"/>
</dbReference>
<keyword evidence="11" id="KW-0234">DNA repair</keyword>
<proteinExistence type="predicted"/>
<dbReference type="STRING" id="758820.SAMN00777080_3765"/>
<evidence type="ECO:0000256" key="12">
    <source>
        <dbReference type="ARBA" id="ARBA00023306"/>
    </source>
</evidence>
<evidence type="ECO:0000256" key="4">
    <source>
        <dbReference type="ARBA" id="ARBA00022705"/>
    </source>
</evidence>
<reference evidence="16" key="1">
    <citation type="submission" date="2017-04" db="EMBL/GenBank/DDBJ databases">
        <authorList>
            <person name="Varghese N."/>
            <person name="Submissions S."/>
        </authorList>
    </citation>
    <scope>NUCLEOTIDE SEQUENCE [LARGE SCALE GENOMIC DNA]</scope>
    <source>
        <strain evidence="16">DSM 16537</strain>
    </source>
</reference>
<evidence type="ECO:0000256" key="3">
    <source>
        <dbReference type="ARBA" id="ARBA00022618"/>
    </source>
</evidence>
<evidence type="ECO:0000256" key="8">
    <source>
        <dbReference type="ARBA" id="ARBA00022840"/>
    </source>
</evidence>
<dbReference type="InterPro" id="IPR012340">
    <property type="entry name" value="NA-bd_OB-fold"/>
</dbReference>
<dbReference type="AlphaFoldDB" id="A0A1W2H8A4"/>
<keyword evidence="16" id="KW-1185">Reference proteome</keyword>
<comment type="catalytic activity">
    <reaction evidence="13">
        <text>ATP + (deoxyribonucleotide)n-3'-hydroxyl + 5'-phospho-(deoxyribonucleotide)m = (deoxyribonucleotide)n+m + AMP + diphosphate.</text>
        <dbReference type="EC" id="6.5.1.1"/>
    </reaction>
</comment>
<dbReference type="NCBIfam" id="NF006701">
    <property type="entry name" value="PRK09247.1"/>
    <property type="match status" value="1"/>
</dbReference>
<evidence type="ECO:0000259" key="14">
    <source>
        <dbReference type="PROSITE" id="PS50160"/>
    </source>
</evidence>
<evidence type="ECO:0000313" key="15">
    <source>
        <dbReference type="EMBL" id="SMD45123.1"/>
    </source>
</evidence>
<dbReference type="InterPro" id="IPR016059">
    <property type="entry name" value="DNA_ligase_ATP-dep_CS"/>
</dbReference>
<protein>
    <recommendedName>
        <fullName evidence="1">DNA ligase (ATP)</fullName>
        <ecNumber evidence="1">6.5.1.1</ecNumber>
    </recommendedName>
</protein>
<evidence type="ECO:0000256" key="10">
    <source>
        <dbReference type="ARBA" id="ARBA00023172"/>
    </source>
</evidence>
<dbReference type="InterPro" id="IPR050191">
    <property type="entry name" value="ATP-dep_DNA_ligase"/>
</dbReference>
<dbReference type="Proteomes" id="UP000192333">
    <property type="component" value="Chromosome I"/>
</dbReference>
<evidence type="ECO:0000256" key="6">
    <source>
        <dbReference type="ARBA" id="ARBA00022741"/>
    </source>
</evidence>
<dbReference type="NCBIfam" id="TIGR04120">
    <property type="entry name" value="DNA_lig_bact"/>
    <property type="match status" value="1"/>
</dbReference>
<name>A0A1W2H8A4_9BACT</name>
<keyword evidence="5" id="KW-0479">Metal-binding</keyword>
<dbReference type="GO" id="GO:0006310">
    <property type="term" value="P:DNA recombination"/>
    <property type="evidence" value="ECO:0007669"/>
    <property type="project" value="UniProtKB-KW"/>
</dbReference>
<evidence type="ECO:0000256" key="13">
    <source>
        <dbReference type="ARBA" id="ARBA00034003"/>
    </source>
</evidence>
<dbReference type="InterPro" id="IPR036599">
    <property type="entry name" value="DNA_ligase_N_sf"/>
</dbReference>
<gene>
    <name evidence="15" type="ORF">SAMN00777080_3765</name>
</gene>
<evidence type="ECO:0000256" key="5">
    <source>
        <dbReference type="ARBA" id="ARBA00022723"/>
    </source>
</evidence>
<dbReference type="PROSITE" id="PS50160">
    <property type="entry name" value="DNA_LIGASE_A3"/>
    <property type="match status" value="1"/>
</dbReference>
<dbReference type="OrthoDB" id="9767858at2"/>
<dbReference type="EC" id="6.5.1.1" evidence="1"/>
<keyword evidence="3" id="KW-0132">Cell division</keyword>
<dbReference type="PANTHER" id="PTHR45674">
    <property type="entry name" value="DNA LIGASE 1/3 FAMILY MEMBER"/>
    <property type="match status" value="1"/>
</dbReference>
<dbReference type="Pfam" id="PF01068">
    <property type="entry name" value="DNA_ligase_A_M"/>
    <property type="match status" value="1"/>
</dbReference>
<dbReference type="InterPro" id="IPR012308">
    <property type="entry name" value="DNA_ligase_ATP-dep_N"/>
</dbReference>
<dbReference type="GO" id="GO:0051301">
    <property type="term" value="P:cell division"/>
    <property type="evidence" value="ECO:0007669"/>
    <property type="project" value="UniProtKB-KW"/>
</dbReference>
<keyword evidence="7" id="KW-0227">DNA damage</keyword>
<dbReference type="GO" id="GO:0005524">
    <property type="term" value="F:ATP binding"/>
    <property type="evidence" value="ECO:0007669"/>
    <property type="project" value="UniProtKB-KW"/>
</dbReference>
<keyword evidence="10" id="KW-0233">DNA recombination</keyword>
<dbReference type="CDD" id="cd07897">
    <property type="entry name" value="Adenylation_DNA_ligase_Bac1"/>
    <property type="match status" value="1"/>
</dbReference>
<accession>A0A1W2H8A4</accession>
<evidence type="ECO:0000256" key="2">
    <source>
        <dbReference type="ARBA" id="ARBA00022598"/>
    </source>
</evidence>
<dbReference type="Gene3D" id="2.40.50.140">
    <property type="entry name" value="Nucleic acid-binding proteins"/>
    <property type="match status" value="1"/>
</dbReference>
<evidence type="ECO:0000256" key="9">
    <source>
        <dbReference type="ARBA" id="ARBA00022842"/>
    </source>
</evidence>
<dbReference type="GO" id="GO:0046872">
    <property type="term" value="F:metal ion binding"/>
    <property type="evidence" value="ECO:0007669"/>
    <property type="project" value="UniProtKB-KW"/>
</dbReference>
<dbReference type="PROSITE" id="PS00697">
    <property type="entry name" value="DNA_LIGASE_A1"/>
    <property type="match status" value="1"/>
</dbReference>
<feature type="domain" description="ATP-dependent DNA ligase family profile" evidence="14">
    <location>
        <begin position="303"/>
        <end position="433"/>
    </location>
</feature>
<dbReference type="Pfam" id="PF04675">
    <property type="entry name" value="DNA_ligase_A_N"/>
    <property type="match status" value="1"/>
</dbReference>
<organism evidence="15 16">
    <name type="scientific">Aquiflexum balticum DSM 16537</name>
    <dbReference type="NCBI Taxonomy" id="758820"/>
    <lineage>
        <taxon>Bacteria</taxon>
        <taxon>Pseudomonadati</taxon>
        <taxon>Bacteroidota</taxon>
        <taxon>Cytophagia</taxon>
        <taxon>Cytophagales</taxon>
        <taxon>Cyclobacteriaceae</taxon>
        <taxon>Aquiflexum</taxon>
    </lineage>
</organism>
<evidence type="ECO:0000313" key="16">
    <source>
        <dbReference type="Proteomes" id="UP000192333"/>
    </source>
</evidence>
<dbReference type="SUPFAM" id="SSF50249">
    <property type="entry name" value="Nucleic acid-binding proteins"/>
    <property type="match status" value="1"/>
</dbReference>
<keyword evidence="2 15" id="KW-0436">Ligase</keyword>
<dbReference type="GO" id="GO:0003910">
    <property type="term" value="F:DNA ligase (ATP) activity"/>
    <property type="evidence" value="ECO:0007669"/>
    <property type="project" value="UniProtKB-EC"/>
</dbReference>
<dbReference type="EMBL" id="LT838813">
    <property type="protein sequence ID" value="SMD45123.1"/>
    <property type="molecule type" value="Genomic_DNA"/>
</dbReference>
<dbReference type="SUPFAM" id="SSF117018">
    <property type="entry name" value="ATP-dependent DNA ligase DNA-binding domain"/>
    <property type="match status" value="1"/>
</dbReference>
<dbReference type="RefSeq" id="WP_084121876.1">
    <property type="nucleotide sequence ID" value="NZ_LT838813.1"/>
</dbReference>
<keyword evidence="9" id="KW-0460">Magnesium</keyword>
<keyword evidence="6" id="KW-0547">Nucleotide-binding</keyword>
<dbReference type="Gene3D" id="3.30.470.30">
    <property type="entry name" value="DNA ligase/mRNA capping enzyme"/>
    <property type="match status" value="1"/>
</dbReference>
<keyword evidence="8" id="KW-0067">ATP-binding</keyword>
<dbReference type="GO" id="GO:0006260">
    <property type="term" value="P:DNA replication"/>
    <property type="evidence" value="ECO:0007669"/>
    <property type="project" value="UniProtKB-KW"/>
</dbReference>
<dbReference type="InterPro" id="IPR012310">
    <property type="entry name" value="DNA_ligase_ATP-dep_cent"/>
</dbReference>
<dbReference type="InterPro" id="IPR026333">
    <property type="entry name" value="ATP_dep_DNA_lig_pp_1105_fam"/>
</dbReference>
<evidence type="ECO:0000256" key="1">
    <source>
        <dbReference type="ARBA" id="ARBA00012727"/>
    </source>
</evidence>
<dbReference type="GO" id="GO:0006281">
    <property type="term" value="P:DNA repair"/>
    <property type="evidence" value="ECO:0007669"/>
    <property type="project" value="UniProtKB-KW"/>
</dbReference>
<evidence type="ECO:0000256" key="7">
    <source>
        <dbReference type="ARBA" id="ARBA00022763"/>
    </source>
</evidence>
<dbReference type="InterPro" id="IPR012309">
    <property type="entry name" value="DNA_ligase_ATP-dep_C"/>
</dbReference>